<proteinExistence type="predicted"/>
<dbReference type="AlphaFoldDB" id="A0A1T3NWT8"/>
<dbReference type="RefSeq" id="WP_078975447.1">
    <property type="nucleotide sequence ID" value="NZ_MWQN01000001.1"/>
</dbReference>
<gene>
    <name evidence="1" type="ORF">B4N89_09430</name>
</gene>
<dbReference type="EMBL" id="MWQN01000001">
    <property type="protein sequence ID" value="OPC81142.1"/>
    <property type="molecule type" value="Genomic_DNA"/>
</dbReference>
<evidence type="ECO:0000313" key="2">
    <source>
        <dbReference type="Proteomes" id="UP000190037"/>
    </source>
</evidence>
<keyword evidence="2" id="KW-1185">Reference proteome</keyword>
<name>A0A1T3NWT8_9ACTN</name>
<dbReference type="Proteomes" id="UP000190037">
    <property type="component" value="Unassembled WGS sequence"/>
</dbReference>
<organism evidence="1 2">
    <name type="scientific">Embleya scabrispora</name>
    <dbReference type="NCBI Taxonomy" id="159449"/>
    <lineage>
        <taxon>Bacteria</taxon>
        <taxon>Bacillati</taxon>
        <taxon>Actinomycetota</taxon>
        <taxon>Actinomycetes</taxon>
        <taxon>Kitasatosporales</taxon>
        <taxon>Streptomycetaceae</taxon>
        <taxon>Embleya</taxon>
    </lineage>
</organism>
<protein>
    <submittedName>
        <fullName evidence="1">Uncharacterized protein</fullName>
    </submittedName>
</protein>
<comment type="caution">
    <text evidence="1">The sequence shown here is derived from an EMBL/GenBank/DDBJ whole genome shotgun (WGS) entry which is preliminary data.</text>
</comment>
<dbReference type="STRING" id="159449.B4N89_09430"/>
<evidence type="ECO:0000313" key="1">
    <source>
        <dbReference type="EMBL" id="OPC81142.1"/>
    </source>
</evidence>
<accession>A0A1T3NWT8</accession>
<sequence length="147" mass="15708">MTSTITPTATTGVPVPDAVRARLITRIRADRPEIGAELADRIVTGTAVFLAVGAANPEARMTPSALVDVGWHAWVLHTIDYAEYCERIGRFVHHVPDPAPRTMADARAEVSRTAERIKAAGHPVDAELWTVAAADCTQCHAGCSDSP</sequence>
<reference evidence="1 2" key="1">
    <citation type="submission" date="2017-03" db="EMBL/GenBank/DDBJ databases">
        <title>Draft genome sequence of Streptomyces scabrisporus NF3, endophyte isolated from Amphipterygium adstringens.</title>
        <authorList>
            <person name="Vazquez M."/>
            <person name="Ceapa C.D."/>
            <person name="Rodriguez Luna D."/>
            <person name="Sanchez Esquivel S."/>
        </authorList>
    </citation>
    <scope>NUCLEOTIDE SEQUENCE [LARGE SCALE GENOMIC DNA]</scope>
    <source>
        <strain evidence="1 2">NF3</strain>
    </source>
</reference>